<dbReference type="Pfam" id="PF13742">
    <property type="entry name" value="tRNA_anti_2"/>
    <property type="match status" value="1"/>
</dbReference>
<evidence type="ECO:0000259" key="8">
    <source>
        <dbReference type="Pfam" id="PF02601"/>
    </source>
</evidence>
<evidence type="ECO:0000256" key="6">
    <source>
        <dbReference type="RuleBase" id="RU004355"/>
    </source>
</evidence>
<dbReference type="CDD" id="cd04489">
    <property type="entry name" value="ExoVII_LU_OBF"/>
    <property type="match status" value="1"/>
</dbReference>
<dbReference type="EMBL" id="JADBDY010000001">
    <property type="protein sequence ID" value="MBE1459972.1"/>
    <property type="molecule type" value="Genomic_DNA"/>
</dbReference>
<sequence>MGMESSAESPQPVRVVLQAVGGWIDRLGAIWVEGQIAELNSRGRMSYLTLRDPVANASIRVICETSVLRRQEPAPGPGDRVVMHAKPDFYQLKGTFSLRAREIRHVGIGELLARLEQLRRTLTAEGVFDPARKRPLPFLPNTVGLVCGRDSAAERDVLENSRRRWPAVRFEVRQVAVQGERATREVIEALHELDSRPEVDVIVIARGGGSMEDLLPFSDEALVRAVAAAATPVVSAIGHEQDAPLLDHVADVRASTPTDAAKRTVPDVGEQLEIIRQLRDRGRRVIGGGLDRELTWLSGIRARPVLADPVRETERLTEQVLELRDRARRSLTVSLDRAADGLGHTEARLHALSPATTLARGYAIVQREDGSVVRSATEPAVGEVLRLRFAEDGLRATVDSVDSEEETAAVGATVEPAPAEKAGPRGSAAPGRTGAAGKGGTAKRGGTAKKAGTGKAAGSARKAGTAKKAGTAERTGASKRTGTAEDTGPETDTAQPEGE</sequence>
<feature type="domain" description="Exonuclease VII large subunit C-terminal" evidence="8">
    <location>
        <begin position="127"/>
        <end position="292"/>
    </location>
</feature>
<dbReference type="InterPro" id="IPR003753">
    <property type="entry name" value="Exonuc_VII_L"/>
</dbReference>
<dbReference type="RefSeq" id="WP_191274086.1">
    <property type="nucleotide sequence ID" value="NZ_BMXJ01000007.1"/>
</dbReference>
<keyword evidence="4 5" id="KW-0269">Exonuclease</keyword>
<dbReference type="PANTHER" id="PTHR30008:SF0">
    <property type="entry name" value="EXODEOXYRIBONUCLEASE 7 LARGE SUBUNIT"/>
    <property type="match status" value="1"/>
</dbReference>
<feature type="domain" description="Exonuclease VII large subunit C-terminal" evidence="8">
    <location>
        <begin position="305"/>
        <end position="396"/>
    </location>
</feature>
<dbReference type="NCBIfam" id="TIGR00237">
    <property type="entry name" value="xseA"/>
    <property type="match status" value="1"/>
</dbReference>
<reference evidence="10 11" key="1">
    <citation type="submission" date="2020-10" db="EMBL/GenBank/DDBJ databases">
        <title>Sequencing the genomes of 1000 actinobacteria strains.</title>
        <authorList>
            <person name="Klenk H.-P."/>
        </authorList>
    </citation>
    <scope>NUCLEOTIDE SEQUENCE [LARGE SCALE GENOMIC DNA]</scope>
    <source>
        <strain evidence="10 11">DSM 45157</strain>
    </source>
</reference>
<name>A0ABR9HLR1_9ACTN</name>
<feature type="compositionally biased region" description="Low complexity" evidence="7">
    <location>
        <begin position="408"/>
        <end position="420"/>
    </location>
</feature>
<keyword evidence="3 5" id="KW-0378">Hydrolase</keyword>
<accession>A0ABR9HLR1</accession>
<evidence type="ECO:0000256" key="1">
    <source>
        <dbReference type="ARBA" id="ARBA00022490"/>
    </source>
</evidence>
<dbReference type="InterPro" id="IPR020579">
    <property type="entry name" value="Exonuc_VII_lsu_C"/>
</dbReference>
<dbReference type="Proteomes" id="UP000598217">
    <property type="component" value="Unassembled WGS sequence"/>
</dbReference>
<dbReference type="HAMAP" id="MF_00378">
    <property type="entry name" value="Exonuc_7_L"/>
    <property type="match status" value="1"/>
</dbReference>
<evidence type="ECO:0000259" key="9">
    <source>
        <dbReference type="Pfam" id="PF13742"/>
    </source>
</evidence>
<evidence type="ECO:0000256" key="2">
    <source>
        <dbReference type="ARBA" id="ARBA00022722"/>
    </source>
</evidence>
<comment type="caution">
    <text evidence="10">The sequence shown here is derived from an EMBL/GenBank/DDBJ whole genome shotgun (WGS) entry which is preliminary data.</text>
</comment>
<comment type="subcellular location">
    <subcellularLocation>
        <location evidence="5 6">Cytoplasm</location>
    </subcellularLocation>
</comment>
<keyword evidence="1 5" id="KW-0963">Cytoplasm</keyword>
<dbReference type="GO" id="GO:0008855">
    <property type="term" value="F:exodeoxyribonuclease VII activity"/>
    <property type="evidence" value="ECO:0007669"/>
    <property type="project" value="UniProtKB-EC"/>
</dbReference>
<evidence type="ECO:0000313" key="10">
    <source>
        <dbReference type="EMBL" id="MBE1459972.1"/>
    </source>
</evidence>
<proteinExistence type="inferred from homology"/>
<comment type="subunit">
    <text evidence="5">Heterooligomer composed of large and small subunits.</text>
</comment>
<feature type="compositionally biased region" description="Low complexity" evidence="7">
    <location>
        <begin position="444"/>
        <end position="475"/>
    </location>
</feature>
<dbReference type="EC" id="3.1.11.6" evidence="5"/>
<feature type="compositionally biased region" description="Gly residues" evidence="7">
    <location>
        <begin position="434"/>
        <end position="443"/>
    </location>
</feature>
<evidence type="ECO:0000256" key="3">
    <source>
        <dbReference type="ARBA" id="ARBA00022801"/>
    </source>
</evidence>
<keyword evidence="2 5" id="KW-0540">Nuclease</keyword>
<keyword evidence="11" id="KW-1185">Reference proteome</keyword>
<organism evidence="10 11">
    <name type="scientific">Nocardiopsis terrae</name>
    <dbReference type="NCBI Taxonomy" id="372655"/>
    <lineage>
        <taxon>Bacteria</taxon>
        <taxon>Bacillati</taxon>
        <taxon>Actinomycetota</taxon>
        <taxon>Actinomycetes</taxon>
        <taxon>Streptosporangiales</taxon>
        <taxon>Nocardiopsidaceae</taxon>
        <taxon>Nocardiopsis</taxon>
    </lineage>
</organism>
<evidence type="ECO:0000256" key="4">
    <source>
        <dbReference type="ARBA" id="ARBA00022839"/>
    </source>
</evidence>
<evidence type="ECO:0000313" key="11">
    <source>
        <dbReference type="Proteomes" id="UP000598217"/>
    </source>
</evidence>
<gene>
    <name evidence="5" type="primary">xseA</name>
    <name evidence="10" type="ORF">H4W79_004186</name>
</gene>
<feature type="compositionally biased region" description="Polar residues" evidence="7">
    <location>
        <begin position="490"/>
        <end position="499"/>
    </location>
</feature>
<protein>
    <recommendedName>
        <fullName evidence="5">Exodeoxyribonuclease 7 large subunit</fullName>
        <ecNumber evidence="5">3.1.11.6</ecNumber>
    </recommendedName>
    <alternativeName>
        <fullName evidence="5">Exodeoxyribonuclease VII large subunit</fullName>
        <shortName evidence="5">Exonuclease VII large subunit</shortName>
    </alternativeName>
</protein>
<comment type="catalytic activity">
    <reaction evidence="5 6">
        <text>Exonucleolytic cleavage in either 5'- to 3'- or 3'- to 5'-direction to yield nucleoside 5'-phosphates.</text>
        <dbReference type="EC" id="3.1.11.6"/>
    </reaction>
</comment>
<evidence type="ECO:0000256" key="7">
    <source>
        <dbReference type="SAM" id="MobiDB-lite"/>
    </source>
</evidence>
<dbReference type="Pfam" id="PF02601">
    <property type="entry name" value="Exonuc_VII_L"/>
    <property type="match status" value="2"/>
</dbReference>
<feature type="domain" description="OB-fold nucleic acid binding" evidence="9">
    <location>
        <begin position="16"/>
        <end position="104"/>
    </location>
</feature>
<dbReference type="PANTHER" id="PTHR30008">
    <property type="entry name" value="EXODEOXYRIBONUCLEASE 7 LARGE SUBUNIT"/>
    <property type="match status" value="1"/>
</dbReference>
<feature type="region of interest" description="Disordered" evidence="7">
    <location>
        <begin position="398"/>
        <end position="499"/>
    </location>
</feature>
<comment type="similarity">
    <text evidence="5 6">Belongs to the XseA family.</text>
</comment>
<comment type="function">
    <text evidence="5">Bidirectionally degrades single-stranded DNA into large acid-insoluble oligonucleotides, which are then degraded further into small acid-soluble oligonucleotides.</text>
</comment>
<evidence type="ECO:0000256" key="5">
    <source>
        <dbReference type="HAMAP-Rule" id="MF_00378"/>
    </source>
</evidence>
<dbReference type="InterPro" id="IPR025824">
    <property type="entry name" value="OB-fold_nuc-bd_dom"/>
</dbReference>